<dbReference type="PRINTS" id="PR00371">
    <property type="entry name" value="FPNCR"/>
</dbReference>
<feature type="binding site" description="axial binding residue" evidence="18">
    <location>
        <position position="435"/>
    </location>
    <ligand>
        <name>heme</name>
        <dbReference type="ChEBI" id="CHEBI:30413"/>
    </ligand>
    <ligandPart>
        <name>Fe</name>
        <dbReference type="ChEBI" id="CHEBI:18248"/>
    </ligandPart>
</feature>
<keyword evidence="3 17" id="KW-0813">Transport</keyword>
<dbReference type="CDD" id="cd06206">
    <property type="entry name" value="bifunctional_CYPOR"/>
    <property type="match status" value="1"/>
</dbReference>
<dbReference type="SUPFAM" id="SSF52343">
    <property type="entry name" value="Ferredoxin reductase-like, C-terminal NADP-linked domain"/>
    <property type="match status" value="1"/>
</dbReference>
<dbReference type="InterPro" id="IPR008254">
    <property type="entry name" value="Flavodoxin/NO_synth"/>
</dbReference>
<feature type="domain" description="FAD-binding FR-type" evidence="21">
    <location>
        <begin position="713"/>
        <end position="945"/>
    </location>
</feature>
<dbReference type="InterPro" id="IPR039261">
    <property type="entry name" value="FNR_nucleotide-bd"/>
</dbReference>
<dbReference type="InterPro" id="IPR029039">
    <property type="entry name" value="Flavoprotein-like_sf"/>
</dbReference>
<dbReference type="SUPFAM" id="SSF48264">
    <property type="entry name" value="Cytochrome P450"/>
    <property type="match status" value="1"/>
</dbReference>
<keyword evidence="9 17" id="KW-0521">NADP</keyword>
<dbReference type="Gene3D" id="3.40.50.80">
    <property type="entry name" value="Nucleotide-binding domain of ferredoxin-NADP reductase (FNR) module"/>
    <property type="match status" value="1"/>
</dbReference>
<name>A0A9P3F6R2_ASPVI</name>
<evidence type="ECO:0000256" key="13">
    <source>
        <dbReference type="ARBA" id="ARBA00023033"/>
    </source>
</evidence>
<dbReference type="GO" id="GO:0003958">
    <property type="term" value="F:NADPH-hemoprotein reductase activity"/>
    <property type="evidence" value="ECO:0007669"/>
    <property type="project" value="UniProtKB-UniRule"/>
</dbReference>
<evidence type="ECO:0000256" key="15">
    <source>
        <dbReference type="ARBA" id="ARBA00047827"/>
    </source>
</evidence>
<evidence type="ECO:0000256" key="3">
    <source>
        <dbReference type="ARBA" id="ARBA00022448"/>
    </source>
</evidence>
<keyword evidence="4 17" id="KW-0349">Heme</keyword>
<dbReference type="Pfam" id="PF00067">
    <property type="entry name" value="p450"/>
    <property type="match status" value="1"/>
</dbReference>
<evidence type="ECO:0000313" key="23">
    <source>
        <dbReference type="Proteomes" id="UP000710440"/>
    </source>
</evidence>
<dbReference type="Gene3D" id="3.40.50.360">
    <property type="match status" value="1"/>
</dbReference>
<accession>A0A9P3F6R2</accession>
<dbReference type="FunFam" id="1.10.630.10:FF:000040">
    <property type="entry name" value="Bifunctional cytochrome P450/NADPH--P450 reductase"/>
    <property type="match status" value="1"/>
</dbReference>
<dbReference type="InterPro" id="IPR001433">
    <property type="entry name" value="OxRdtase_FAD/NAD-bd"/>
</dbReference>
<dbReference type="Pfam" id="PF00258">
    <property type="entry name" value="Flavodoxin_1"/>
    <property type="match status" value="1"/>
</dbReference>
<comment type="similarity">
    <text evidence="2 17">In the N-terminal section; belongs to the cytochrome P450 family.</text>
</comment>
<dbReference type="EMBL" id="BOPL01000005">
    <property type="protein sequence ID" value="GIK03715.1"/>
    <property type="molecule type" value="Genomic_DNA"/>
</dbReference>
<evidence type="ECO:0000256" key="10">
    <source>
        <dbReference type="ARBA" id="ARBA00022982"/>
    </source>
</evidence>
<comment type="catalytic activity">
    <reaction evidence="15 17">
        <text>an organic molecule + reduced [NADPH--hemoprotein reductase] + O2 = an alcohol + oxidized [NADPH--hemoprotein reductase] + H2O + H(+)</text>
        <dbReference type="Rhea" id="RHEA:17149"/>
        <dbReference type="Rhea" id="RHEA-COMP:11964"/>
        <dbReference type="Rhea" id="RHEA-COMP:11965"/>
        <dbReference type="ChEBI" id="CHEBI:15377"/>
        <dbReference type="ChEBI" id="CHEBI:15378"/>
        <dbReference type="ChEBI" id="CHEBI:15379"/>
        <dbReference type="ChEBI" id="CHEBI:30879"/>
        <dbReference type="ChEBI" id="CHEBI:57618"/>
        <dbReference type="ChEBI" id="CHEBI:58210"/>
        <dbReference type="ChEBI" id="CHEBI:142491"/>
        <dbReference type="EC" id="1.14.14.1"/>
    </reaction>
</comment>
<dbReference type="PROSITE" id="PS51384">
    <property type="entry name" value="FAD_FR"/>
    <property type="match status" value="1"/>
</dbReference>
<dbReference type="Gene3D" id="1.20.990.10">
    <property type="entry name" value="NADPH-cytochrome p450 Reductase, Chain A, domain 3"/>
    <property type="match status" value="1"/>
</dbReference>
<dbReference type="GO" id="GO:0005829">
    <property type="term" value="C:cytosol"/>
    <property type="evidence" value="ECO:0007669"/>
    <property type="project" value="TreeGrafter"/>
</dbReference>
<evidence type="ECO:0000256" key="4">
    <source>
        <dbReference type="ARBA" id="ARBA00022617"/>
    </source>
</evidence>
<keyword evidence="14" id="KW-0496">Mitochondrion</keyword>
<dbReference type="GO" id="GO:0070330">
    <property type="term" value="F:aromatase activity"/>
    <property type="evidence" value="ECO:0007669"/>
    <property type="project" value="UniProtKB-UniRule"/>
</dbReference>
<keyword evidence="23" id="KW-1185">Reference proteome</keyword>
<evidence type="ECO:0000256" key="7">
    <source>
        <dbReference type="ARBA" id="ARBA00022723"/>
    </source>
</evidence>
<evidence type="ECO:0000256" key="18">
    <source>
        <dbReference type="PIRSR" id="PIRSR000209-1"/>
    </source>
</evidence>
<evidence type="ECO:0000256" key="11">
    <source>
        <dbReference type="ARBA" id="ARBA00023002"/>
    </source>
</evidence>
<dbReference type="GO" id="GO:0020037">
    <property type="term" value="F:heme binding"/>
    <property type="evidence" value="ECO:0007669"/>
    <property type="project" value="UniProtKB-UniRule"/>
</dbReference>
<evidence type="ECO:0000256" key="6">
    <source>
        <dbReference type="ARBA" id="ARBA00022643"/>
    </source>
</evidence>
<dbReference type="PIRSF" id="PIRSF000209">
    <property type="entry name" value="Bifunctional_P450_P450R"/>
    <property type="match status" value="1"/>
</dbReference>
<dbReference type="PROSITE" id="PS50902">
    <property type="entry name" value="FLAVODOXIN_LIKE"/>
    <property type="match status" value="1"/>
</dbReference>
<dbReference type="AlphaFoldDB" id="A0A9P3F6R2"/>
<evidence type="ECO:0000256" key="14">
    <source>
        <dbReference type="ARBA" id="ARBA00023128"/>
    </source>
</evidence>
<gene>
    <name evidence="22" type="ORF">Aspvir_007789</name>
</gene>
<dbReference type="InterPro" id="IPR001128">
    <property type="entry name" value="Cyt_P450"/>
</dbReference>
<evidence type="ECO:0000256" key="17">
    <source>
        <dbReference type="PIRNR" id="PIRNR000209"/>
    </source>
</evidence>
<evidence type="ECO:0000256" key="19">
    <source>
        <dbReference type="SAM" id="MobiDB-lite"/>
    </source>
</evidence>
<dbReference type="PANTHER" id="PTHR19384">
    <property type="entry name" value="NITRIC OXIDE SYNTHASE-RELATED"/>
    <property type="match status" value="1"/>
</dbReference>
<evidence type="ECO:0000256" key="1">
    <source>
        <dbReference type="ARBA" id="ARBA00001971"/>
    </source>
</evidence>
<reference evidence="22 23" key="1">
    <citation type="submission" date="2021-02" db="EMBL/GenBank/DDBJ databases">
        <title>Pan-genome distribution and transcriptional activeness of fungal secondary metabolism genes in Aspergillus section Fumigati.</title>
        <authorList>
            <person name="Takahashi H."/>
            <person name="Umemura M."/>
            <person name="Ninomiya A."/>
            <person name="Kusuya Y."/>
            <person name="Urayama S."/>
            <person name="Shimizu M."/>
            <person name="Watanabe A."/>
            <person name="Kamei K."/>
            <person name="Yaguchi T."/>
            <person name="Hagiwara D."/>
        </authorList>
    </citation>
    <scope>NUCLEOTIDE SEQUENCE [LARGE SCALE GENOMIC DNA]</scope>
    <source>
        <strain evidence="22 23">IFM 47045</strain>
    </source>
</reference>
<evidence type="ECO:0000256" key="9">
    <source>
        <dbReference type="ARBA" id="ARBA00022857"/>
    </source>
</evidence>
<feature type="domain" description="Flavodoxin-like" evidence="20">
    <location>
        <begin position="532"/>
        <end position="676"/>
    </location>
</feature>
<evidence type="ECO:0000256" key="5">
    <source>
        <dbReference type="ARBA" id="ARBA00022630"/>
    </source>
</evidence>
<evidence type="ECO:0000259" key="21">
    <source>
        <dbReference type="PROSITE" id="PS51384"/>
    </source>
</evidence>
<dbReference type="InterPro" id="IPR003097">
    <property type="entry name" value="CysJ-like_FAD-binding"/>
</dbReference>
<dbReference type="InterPro" id="IPR023206">
    <property type="entry name" value="Bifunctional_P450_P450_red"/>
</dbReference>
<dbReference type="InterPro" id="IPR001709">
    <property type="entry name" value="Flavoprot_Pyr_Nucl_cyt_Rdtase"/>
</dbReference>
<comment type="cofactor">
    <cofactor evidence="1 17 18">
        <name>heme</name>
        <dbReference type="ChEBI" id="CHEBI:30413"/>
    </cofactor>
</comment>
<evidence type="ECO:0000259" key="20">
    <source>
        <dbReference type="PROSITE" id="PS50902"/>
    </source>
</evidence>
<dbReference type="InterPro" id="IPR017938">
    <property type="entry name" value="Riboflavin_synthase-like_b-brl"/>
</dbReference>
<dbReference type="InterPro" id="IPR017972">
    <property type="entry name" value="Cyt_P450_CS"/>
</dbReference>
<dbReference type="Gene3D" id="2.40.30.10">
    <property type="entry name" value="Translation factors"/>
    <property type="match status" value="1"/>
</dbReference>
<dbReference type="GO" id="GO:0005506">
    <property type="term" value="F:iron ion binding"/>
    <property type="evidence" value="ECO:0007669"/>
    <property type="project" value="UniProtKB-UniRule"/>
</dbReference>
<dbReference type="SUPFAM" id="SSF52218">
    <property type="entry name" value="Flavoproteins"/>
    <property type="match status" value="1"/>
</dbReference>
<dbReference type="PANTHER" id="PTHR19384:SF127">
    <property type="entry name" value="BIFUNCTIONAL CYTOCHROME P450_NADPH--P450 REDUCTASE"/>
    <property type="match status" value="1"/>
</dbReference>
<dbReference type="Gene3D" id="1.10.630.10">
    <property type="entry name" value="Cytochrome P450"/>
    <property type="match status" value="1"/>
</dbReference>
<keyword evidence="11 17" id="KW-0560">Oxidoreductase</keyword>
<protein>
    <recommendedName>
        <fullName evidence="17">Bifunctional cytochrome P450/NADPH--P450 reductase</fullName>
    </recommendedName>
    <domain>
        <recommendedName>
            <fullName evidence="17">Cytochrome P450</fullName>
            <ecNumber evidence="17">1.14.14.1</ecNumber>
        </recommendedName>
    </domain>
    <domain>
        <recommendedName>
            <fullName evidence="17">NADPH--cytochrome P450 reductase</fullName>
            <ecNumber evidence="17">1.6.2.4</ecNumber>
        </recommendedName>
    </domain>
</protein>
<dbReference type="InterPro" id="IPR023173">
    <property type="entry name" value="NADPH_Cyt_P450_Rdtase_alpha"/>
</dbReference>
<evidence type="ECO:0000256" key="12">
    <source>
        <dbReference type="ARBA" id="ARBA00023004"/>
    </source>
</evidence>
<dbReference type="EC" id="1.14.14.1" evidence="17"/>
<dbReference type="CDD" id="cd11068">
    <property type="entry name" value="CYP120A1"/>
    <property type="match status" value="1"/>
</dbReference>
<evidence type="ECO:0000313" key="22">
    <source>
        <dbReference type="EMBL" id="GIK03715.1"/>
    </source>
</evidence>
<dbReference type="Pfam" id="PF00175">
    <property type="entry name" value="NAD_binding_1"/>
    <property type="match status" value="1"/>
</dbReference>
<evidence type="ECO:0000256" key="8">
    <source>
        <dbReference type="ARBA" id="ARBA00022827"/>
    </source>
</evidence>
<dbReference type="GO" id="GO:0050660">
    <property type="term" value="F:flavin adenine dinucleotide binding"/>
    <property type="evidence" value="ECO:0007669"/>
    <property type="project" value="TreeGrafter"/>
</dbReference>
<comment type="catalytic activity">
    <reaction evidence="16 17">
        <text>2 oxidized [cytochrome P450] + NADPH = 2 reduced [cytochrome P450] + NADP(+) + H(+)</text>
        <dbReference type="Rhea" id="RHEA:24040"/>
        <dbReference type="Rhea" id="RHEA-COMP:14627"/>
        <dbReference type="Rhea" id="RHEA-COMP:14628"/>
        <dbReference type="ChEBI" id="CHEBI:15378"/>
        <dbReference type="ChEBI" id="CHEBI:55376"/>
        <dbReference type="ChEBI" id="CHEBI:57783"/>
        <dbReference type="ChEBI" id="CHEBI:58349"/>
        <dbReference type="ChEBI" id="CHEBI:60344"/>
        <dbReference type="EC" id="1.6.2.4"/>
    </reaction>
</comment>
<keyword evidence="8 17" id="KW-0274">FAD</keyword>
<keyword evidence="6 17" id="KW-0288">FMN</keyword>
<organism evidence="22 23">
    <name type="scientific">Aspergillus viridinutans</name>
    <dbReference type="NCBI Taxonomy" id="75553"/>
    <lineage>
        <taxon>Eukaryota</taxon>
        <taxon>Fungi</taxon>
        <taxon>Dikarya</taxon>
        <taxon>Ascomycota</taxon>
        <taxon>Pezizomycotina</taxon>
        <taxon>Eurotiomycetes</taxon>
        <taxon>Eurotiomycetidae</taxon>
        <taxon>Eurotiales</taxon>
        <taxon>Aspergillaceae</taxon>
        <taxon>Aspergillus</taxon>
        <taxon>Aspergillus subgen. Fumigati</taxon>
    </lineage>
</organism>
<dbReference type="PROSITE" id="PS00086">
    <property type="entry name" value="CYTOCHROME_P450"/>
    <property type="match status" value="1"/>
</dbReference>
<evidence type="ECO:0000256" key="2">
    <source>
        <dbReference type="ARBA" id="ARBA00010018"/>
    </source>
</evidence>
<dbReference type="OrthoDB" id="4280932at2759"/>
<comment type="caution">
    <text evidence="22">The sequence shown here is derived from an EMBL/GenBank/DDBJ whole genome shotgun (WGS) entry which is preliminary data.</text>
</comment>
<dbReference type="GeneID" id="66935771"/>
<keyword evidence="10 17" id="KW-0249">Electron transport</keyword>
<dbReference type="SUPFAM" id="SSF63380">
    <property type="entry name" value="Riboflavin synthase domain-like"/>
    <property type="match status" value="1"/>
</dbReference>
<dbReference type="RefSeq" id="XP_043126901.1">
    <property type="nucleotide sequence ID" value="XM_043270966.1"/>
</dbReference>
<keyword evidence="12 17" id="KW-0408">Iron</keyword>
<proteinExistence type="inferred from homology"/>
<dbReference type="InterPro" id="IPR001094">
    <property type="entry name" value="Flavdoxin-like"/>
</dbReference>
<keyword evidence="7 17" id="KW-0479">Metal-binding</keyword>
<feature type="region of interest" description="Disordered" evidence="19">
    <location>
        <begin position="500"/>
        <end position="528"/>
    </location>
</feature>
<dbReference type="Proteomes" id="UP000710440">
    <property type="component" value="Unassembled WGS sequence"/>
</dbReference>
<keyword evidence="5 17" id="KW-0285">Flavoprotein</keyword>
<dbReference type="Pfam" id="PF00667">
    <property type="entry name" value="FAD_binding_1"/>
    <property type="match status" value="1"/>
</dbReference>
<sequence>MACPVPREEKEFRTQTQTIIEEKIDHSSLLPIPSPPHQHYFGLLGHAPDLDPVLPVKTYWQLMDQYAPIFQLDLNMPYPRVFVGSRELVNEMADDTRFTKFTHRLHREMRAVFGDGLFSAESTDKAWWKAHRLLVPAFGPVGLSKMFDDMQDISAQLILKWDRFGPEQEIEMIEDMSRLTFDTIGLCAFGYRFNEFYSDGPHPFMRQLKESIVESGKRANRPDLINLLYFRRDEEHRQENIVKMRALCRQIIQERLENPKPEANDLLNVMLNGVDRETGEKLGVENVIFQIPTLLGGGYETTSSTLCFIYYFLCNNPDTMRKAREEVDRIVGDNVLNYGMLRKLRYLDAVMKEALRLQHPVSLLTRFAVRDTVIGNKYLIKKGQTVSGIWRHFHRDPDVWGADADEFRPERMLDVNFSKLPTNAWKPFGDGLRACIGRGFAEQEILINLAMVLQKFDIEKANPAYQLQLTGQMGVKPVDFKIRVRRRSDRTLMTGIPGGVAAAQESAKAPPRHQGQPPQDTTPRPTGAKKAVSVFFGGNQGTSESLVDALSRMTPEFGLELDVRELDAATENLPTDKPCVIITPSYEGRPPDNGKKFVAWVESLASSKWGGKLPAGTKFAVFGVGNSDWVHTFHRIPILIDECLEKLGAERIIEAGFANVKRDLVGPWEAWSEKLCMILSGSTSQEHPSRIGVDVHIENSELQTLPQALAGGEEMFTAVVTANLELADTTVGPAKRHTEVRLPAGCGYRSGDYLVIKGRNSDEAVTRVMKRFRLTAGDVMSVPPSSKKKKFLPVQPMAVEHFLRSRVELAAPISKRQLETLASFAKGDTAERIQLQRMLDDTSYQRLLDKRYSVIDVLEEVPQLDLPFGVYIDFLLPLAPRVYSISSSPMQGDSVTSVTFDVFEAESLSGHGTFRGVASSYLASRTPGDSIVCCIRPTKVPFHLPPDPKTPIIMVAAGTGIAPMRAFCQERAAICRDGRQQLGPALLFFGCRHPEKDYLYRSEFEAWEKEGIVEMIPCFSRPDDGRRRRYVSDALWEHRERVWPMFEGGACVYTCGSAGRLGRSAAATWRRIWMEKTGRSEAEALEWLDTMKNVQYISDVY</sequence>
<dbReference type="InterPro" id="IPR036396">
    <property type="entry name" value="Cyt_P450_sf"/>
</dbReference>
<dbReference type="InterPro" id="IPR017927">
    <property type="entry name" value="FAD-bd_FR_type"/>
</dbReference>
<comment type="cofactor">
    <cofactor evidence="17">
        <name>FAD</name>
        <dbReference type="ChEBI" id="CHEBI:57692"/>
    </cofactor>
    <cofactor evidence="17">
        <name>FMN</name>
        <dbReference type="ChEBI" id="CHEBI:58210"/>
    </cofactor>
</comment>
<evidence type="ECO:0000256" key="16">
    <source>
        <dbReference type="ARBA" id="ARBA00049342"/>
    </source>
</evidence>
<keyword evidence="13 17" id="KW-0503">Monooxygenase</keyword>
<dbReference type="EC" id="1.6.2.4" evidence="17"/>
<dbReference type="GO" id="GO:0010181">
    <property type="term" value="F:FMN binding"/>
    <property type="evidence" value="ECO:0007669"/>
    <property type="project" value="UniProtKB-UniRule"/>
</dbReference>
<dbReference type="PRINTS" id="PR00369">
    <property type="entry name" value="FLAVODOXIN"/>
</dbReference>